<accession>F4PIQ7</accession>
<dbReference type="InterPro" id="IPR051531">
    <property type="entry name" value="N-acetyltransferase"/>
</dbReference>
<dbReference type="EMBL" id="GL883006">
    <property type="protein sequence ID" value="EGG24636.1"/>
    <property type="molecule type" value="Genomic_DNA"/>
</dbReference>
<protein>
    <recommendedName>
        <fullName evidence="1">N-acetyltransferase domain-containing protein</fullName>
    </recommendedName>
</protein>
<name>F4PIQ7_CACFS</name>
<dbReference type="KEGG" id="dfa:DFA_02880"/>
<dbReference type="GO" id="GO:0016747">
    <property type="term" value="F:acyltransferase activity, transferring groups other than amino-acyl groups"/>
    <property type="evidence" value="ECO:0007669"/>
    <property type="project" value="InterPro"/>
</dbReference>
<dbReference type="RefSeq" id="XP_004362487.1">
    <property type="nucleotide sequence ID" value="XM_004362430.1"/>
</dbReference>
<dbReference type="InterPro" id="IPR000182">
    <property type="entry name" value="GNAT_dom"/>
</dbReference>
<sequence length="242" mass="27642">MVVNTTIVNHSFEYTYYSYNCKVTITTTSKDDKSFVTGYTIETPRLIIRNIQNDLNDRSLHNALFKDSESIKMFGTGYFSQEQIDNMLDLWYKRLDSGIPYLGLMVFEKCDQETTTNLDSDYNKYVGHTGIPLKVDTSASDGESILTLPMAQLEYTILLNKKFWGKGYGSEIFVAVVHCLGRAFISMGLDIKTSIYASARVDNPASYKILEKFGMKLFGTKHLHGFTRNQYLLELSNDDRIE</sequence>
<reference evidence="3" key="1">
    <citation type="journal article" date="2011" name="Genome Res.">
        <title>Phylogeny-wide analysis of social amoeba genomes highlights ancient origins for complex intercellular communication.</title>
        <authorList>
            <person name="Heidel A.J."/>
            <person name="Lawal H.M."/>
            <person name="Felder M."/>
            <person name="Schilde C."/>
            <person name="Helps N.R."/>
            <person name="Tunggal B."/>
            <person name="Rivero F."/>
            <person name="John U."/>
            <person name="Schleicher M."/>
            <person name="Eichinger L."/>
            <person name="Platzer M."/>
            <person name="Noegel A.A."/>
            <person name="Schaap P."/>
            <person name="Gloeckner G."/>
        </authorList>
    </citation>
    <scope>NUCLEOTIDE SEQUENCE [LARGE SCALE GENOMIC DNA]</scope>
    <source>
        <strain evidence="3">SH3</strain>
    </source>
</reference>
<dbReference type="GeneID" id="14876963"/>
<evidence type="ECO:0000259" key="1">
    <source>
        <dbReference type="Pfam" id="PF13302"/>
    </source>
</evidence>
<dbReference type="InterPro" id="IPR016181">
    <property type="entry name" value="Acyl_CoA_acyltransferase"/>
</dbReference>
<keyword evidence="3" id="KW-1185">Reference proteome</keyword>
<dbReference type="Pfam" id="PF13302">
    <property type="entry name" value="Acetyltransf_3"/>
    <property type="match status" value="1"/>
</dbReference>
<dbReference type="Proteomes" id="UP000007797">
    <property type="component" value="Unassembled WGS sequence"/>
</dbReference>
<dbReference type="PANTHER" id="PTHR43792:SF10">
    <property type="entry name" value="N-ACETYLTRANSFERASE DOMAIN-CONTAINING PROTEIN"/>
    <property type="match status" value="1"/>
</dbReference>
<feature type="domain" description="N-acetyltransferase" evidence="1">
    <location>
        <begin position="45"/>
        <end position="216"/>
    </location>
</feature>
<gene>
    <name evidence="2" type="ORF">DFA_02880</name>
</gene>
<evidence type="ECO:0000313" key="3">
    <source>
        <dbReference type="Proteomes" id="UP000007797"/>
    </source>
</evidence>
<evidence type="ECO:0000313" key="2">
    <source>
        <dbReference type="EMBL" id="EGG24636.1"/>
    </source>
</evidence>
<dbReference type="AlphaFoldDB" id="F4PIQ7"/>
<dbReference type="SUPFAM" id="SSF55729">
    <property type="entry name" value="Acyl-CoA N-acyltransferases (Nat)"/>
    <property type="match status" value="1"/>
</dbReference>
<dbReference type="Gene3D" id="3.40.630.30">
    <property type="match status" value="1"/>
</dbReference>
<organism evidence="2 3">
    <name type="scientific">Cavenderia fasciculata</name>
    <name type="common">Slime mold</name>
    <name type="synonym">Dictyostelium fasciculatum</name>
    <dbReference type="NCBI Taxonomy" id="261658"/>
    <lineage>
        <taxon>Eukaryota</taxon>
        <taxon>Amoebozoa</taxon>
        <taxon>Evosea</taxon>
        <taxon>Eumycetozoa</taxon>
        <taxon>Dictyostelia</taxon>
        <taxon>Acytosteliales</taxon>
        <taxon>Cavenderiaceae</taxon>
        <taxon>Cavenderia</taxon>
    </lineage>
</organism>
<dbReference type="OrthoDB" id="630895at2759"/>
<dbReference type="OMA" id="ECWENND"/>
<dbReference type="PANTHER" id="PTHR43792">
    <property type="entry name" value="GNAT FAMILY, PUTATIVE (AFU_ORTHOLOGUE AFUA_3G00765)-RELATED-RELATED"/>
    <property type="match status" value="1"/>
</dbReference>
<proteinExistence type="predicted"/>